<dbReference type="AlphaFoldDB" id="A0A2N7TPA4"/>
<evidence type="ECO:0000259" key="1">
    <source>
        <dbReference type="Pfam" id="PF12146"/>
    </source>
</evidence>
<name>A0A2N7TPA4_9GAMM</name>
<sequence>MSATPERREVPLSRGAIHLTRFRTVGAPRGVVLCWHGAIESGRIFHSRSGRGLAPWLARQGFDVFVADQRGRGQAPPRPARGIDLDQTDVIVEEFPAAVEACLALAGSSRLCLVTHSWGGVLAASSLARFPALRARIDRQAFFGTKRSVRSWSLQRLLYVDLIWKGLAPVACRLWGYLPARALHWGSDDEYAGSHRQGADWVRPRPWIDTRDGFDYAAALASGGLPPTLHLAGRADRALGHPDDVARFATECGPHEQRLVLLGQGPGAALGLSRDYGHLDMLTHPEAAREVFPLVVEWFEPGRGGSAKA</sequence>
<gene>
    <name evidence="2" type="ORF">C1H66_08060</name>
</gene>
<protein>
    <recommendedName>
        <fullName evidence="1">Serine aminopeptidase S33 domain-containing protein</fullName>
    </recommendedName>
</protein>
<dbReference type="Proteomes" id="UP000235346">
    <property type="component" value="Unassembled WGS sequence"/>
</dbReference>
<accession>A0A2N7TPA4</accession>
<dbReference type="InterPro" id="IPR029058">
    <property type="entry name" value="AB_hydrolase_fold"/>
</dbReference>
<reference evidence="2 3" key="1">
    <citation type="submission" date="2018-01" db="EMBL/GenBank/DDBJ databases">
        <title>Halomonas endophytica sp. nov., isolated from storage liquid in the stems of Populus euphratica.</title>
        <authorList>
            <person name="Chen C."/>
        </authorList>
    </citation>
    <scope>NUCLEOTIDE SEQUENCE [LARGE SCALE GENOMIC DNA]</scope>
    <source>
        <strain evidence="2 3">DSM 26881</strain>
    </source>
</reference>
<evidence type="ECO:0000313" key="2">
    <source>
        <dbReference type="EMBL" id="PMR70041.1"/>
    </source>
</evidence>
<feature type="domain" description="Serine aminopeptidase S33" evidence="1">
    <location>
        <begin position="27"/>
        <end position="152"/>
    </location>
</feature>
<dbReference type="InterPro" id="IPR022742">
    <property type="entry name" value="Hydrolase_4"/>
</dbReference>
<proteinExistence type="predicted"/>
<dbReference type="EMBL" id="PNRE01000036">
    <property type="protein sequence ID" value="PMR70041.1"/>
    <property type="molecule type" value="Genomic_DNA"/>
</dbReference>
<keyword evidence="3" id="KW-1185">Reference proteome</keyword>
<comment type="caution">
    <text evidence="2">The sequence shown here is derived from an EMBL/GenBank/DDBJ whole genome shotgun (WGS) entry which is preliminary data.</text>
</comment>
<dbReference type="RefSeq" id="WP_102627381.1">
    <property type="nucleotide sequence ID" value="NZ_PDOH01000001.1"/>
</dbReference>
<dbReference type="PANTHER" id="PTHR11005">
    <property type="entry name" value="LYSOSOMAL ACID LIPASE-RELATED"/>
    <property type="match status" value="1"/>
</dbReference>
<evidence type="ECO:0000313" key="3">
    <source>
        <dbReference type="Proteomes" id="UP000235346"/>
    </source>
</evidence>
<dbReference type="OrthoDB" id="5758827at2"/>
<dbReference type="SUPFAM" id="SSF53474">
    <property type="entry name" value="alpha/beta-Hydrolases"/>
    <property type="match status" value="1"/>
</dbReference>
<organism evidence="2 3">
    <name type="scientific">Halomonas heilongjiangensis</name>
    <dbReference type="NCBI Taxonomy" id="1387883"/>
    <lineage>
        <taxon>Bacteria</taxon>
        <taxon>Pseudomonadati</taxon>
        <taxon>Pseudomonadota</taxon>
        <taxon>Gammaproteobacteria</taxon>
        <taxon>Oceanospirillales</taxon>
        <taxon>Halomonadaceae</taxon>
        <taxon>Halomonas</taxon>
    </lineage>
</organism>
<dbReference type="Gene3D" id="3.40.50.1820">
    <property type="entry name" value="alpha/beta hydrolase"/>
    <property type="match status" value="1"/>
</dbReference>
<dbReference type="Pfam" id="PF12146">
    <property type="entry name" value="Hydrolase_4"/>
    <property type="match status" value="1"/>
</dbReference>